<dbReference type="Pfam" id="PF02945">
    <property type="entry name" value="Endonuclease_7"/>
    <property type="match status" value="1"/>
</dbReference>
<dbReference type="GO" id="GO:0042575">
    <property type="term" value="C:DNA polymerase complex"/>
    <property type="evidence" value="ECO:0007669"/>
    <property type="project" value="UniProtKB-ARBA"/>
</dbReference>
<evidence type="ECO:0000313" key="8">
    <source>
        <dbReference type="Proteomes" id="UP000475862"/>
    </source>
</evidence>
<dbReference type="InterPro" id="IPR038563">
    <property type="entry name" value="Endonuclease_7_sf"/>
</dbReference>
<keyword evidence="2 4" id="KW-0863">Zinc-finger</keyword>
<dbReference type="SUPFAM" id="SSF57667">
    <property type="entry name" value="beta-beta-alpha zinc fingers"/>
    <property type="match status" value="1"/>
</dbReference>
<dbReference type="SUPFAM" id="SSF56672">
    <property type="entry name" value="DNA/RNA polymerases"/>
    <property type="match status" value="1"/>
</dbReference>
<feature type="region of interest" description="Disordered" evidence="5">
    <location>
        <begin position="79"/>
        <end position="100"/>
    </location>
</feature>
<evidence type="ECO:0000313" key="7">
    <source>
        <dbReference type="EMBL" id="KAE9535654.1"/>
    </source>
</evidence>
<dbReference type="GO" id="GO:0008270">
    <property type="term" value="F:zinc ion binding"/>
    <property type="evidence" value="ECO:0007669"/>
    <property type="project" value="UniProtKB-KW"/>
</dbReference>
<reference evidence="7 8" key="1">
    <citation type="submission" date="2019-08" db="EMBL/GenBank/DDBJ databases">
        <title>The genome of the soybean aphid Biotype 1, its phylome, world population structure and adaptation to the North American continent.</title>
        <authorList>
            <person name="Giordano R."/>
            <person name="Donthu R.K."/>
            <person name="Hernandez A.G."/>
            <person name="Wright C.L."/>
            <person name="Zimin A.V."/>
        </authorList>
    </citation>
    <scope>NUCLEOTIDE SEQUENCE [LARGE SCALE GENOMIC DNA]</scope>
    <source>
        <tissue evidence="7">Whole aphids</tissue>
    </source>
</reference>
<proteinExistence type="predicted"/>
<evidence type="ECO:0000256" key="3">
    <source>
        <dbReference type="ARBA" id="ARBA00022833"/>
    </source>
</evidence>
<keyword evidence="1" id="KW-0479">Metal-binding</keyword>
<name>A0A6G0TN78_APHGL</name>
<dbReference type="Gene3D" id="3.30.160.60">
    <property type="entry name" value="Classic Zinc Finger"/>
    <property type="match status" value="2"/>
</dbReference>
<dbReference type="Proteomes" id="UP000475862">
    <property type="component" value="Unassembled WGS sequence"/>
</dbReference>
<sequence length="1381" mass="159812">MFKCEQCPSEFSRKDSLTRHKKTHDKVCFPCVQCAKSFSYQSNLVRHMKNTHNRARRDITTPQVQDVQRGEIEIAPNIIVPDQPAGPSNQPQNSNNTQNQHFSEDDLCIMDEYQPVRQSVIQFAPRIAPQIQIAPQIFVPDIQAGCSNMVAEDEICMAVMDEFENEDDLCMIAMDEYEKQNAITDSYTTSVKRGRTSIANTTSSARAKKARMNMVKAPGFTEISSSANRKIVWFYVKNINNVQNYPDFLRSIEPELNQILKTRVQQGAIKFNLKLEATYSQPNVENSAENRAFKTSAREIFMYTDIDSIVEQAFVKLLAEEDAYVSRGSGFTLESIDGLLLGIYNYTPMTGSSYIELPACIDRKRATINPQNNDQQCFKWAILARHVAENLSEKYKYCVGENYTHHEGKYNFDGISFPTPLSDISKFEKNNPNVTVNVYGLDKKLQPPRKYPTYEVYPLRVADEEKANHFDLLLVTDDESGSHYIYISNFSRLIRSQKTGHKEKVVFCKRCFTSFDDRRHKYKLSGQEALTQHKLICGAHKLILPMMPEEGTVLEFNAWQNAQRHPIVIYADFEALLVKTDEMKGKNTTIIQKHRPMSYGLIVKASEDVPTELLSEHNIPTKPVIYRGSESQPDVARHFVDTVTDISLKIEKLLKTNMPLNMSADDIQAHEAATHCNLCKCDVNNYTRIRDHDHLTGKFRQTLCNICNLSLKQPKYVPVFIHNLSNYDAHFIVTELGYDTHRIKVIPNSEEKFVTFSKYISNDFTIRFVDTFRFMATSLSTLAANLITPNFEKFRITAKHFSNNDLPLVTRKGVYPYDFTDDWAKLEQTTLPAKEDFYSTLTEEHIKETEYQFAEDVWSHFNCQTLGEYSDLYLKIDVLLLADVFENFRDLCLNTYNLDPSYYFTAPAFSFDAMLKYTAIKLDLLTDYEMLLMIENGIRGGLTQASMRYAKPNNERTPDYNPADLKSWLVYQDCNNLYGWAMSQFMPYGGFKWVKPSLNGLADLNATSPIGRFYEVDITYPKELHDKHNSLPFLPQNSIPSGSKVQKLMATFKPKKKYVVHYRNLQQALNEGLIVEKVHRVVQFNQSDWLAKYIALNTEMRKKAKNEFEKDFFKLLNNAVFGKTMENVRKRMEMELVSCDRRLQKLINKSTFKHCTTYSENLNAVTLENKIINFCKPIYIGLAVLDISKSLMYDYHYNVMQKHYGDKIELMYTDTDSLVYYIQTDDFYKDLKNNNNLLNRMDTSNLPEDHPCYIAERKKIPGLFSDETDGLIMTEFCALRAKSYAYILDGREKIKAKGIRRHVVKNHMTFNDHKKCLFGEDEMDVKRENVTIRSFKHQLMTIKSNKLTFNNYDDKRIVLEDKIHTLAHGHYSLEEDELESE</sequence>
<keyword evidence="3" id="KW-0862">Zinc</keyword>
<dbReference type="PANTHER" id="PTHR31511">
    <property type="entry name" value="PROTEIN CBG23764"/>
    <property type="match status" value="1"/>
</dbReference>
<dbReference type="FunFam" id="3.30.160.60:FF:000446">
    <property type="entry name" value="Zinc finger protein"/>
    <property type="match status" value="1"/>
</dbReference>
<keyword evidence="8" id="KW-1185">Reference proteome</keyword>
<dbReference type="InterPro" id="IPR036236">
    <property type="entry name" value="Znf_C2H2_sf"/>
</dbReference>
<dbReference type="GO" id="GO:0005634">
    <property type="term" value="C:nucleus"/>
    <property type="evidence" value="ECO:0007669"/>
    <property type="project" value="UniProtKB-ARBA"/>
</dbReference>
<dbReference type="PROSITE" id="PS00028">
    <property type="entry name" value="ZINC_FINGER_C2H2_1"/>
    <property type="match status" value="2"/>
</dbReference>
<evidence type="ECO:0000256" key="2">
    <source>
        <dbReference type="ARBA" id="ARBA00022771"/>
    </source>
</evidence>
<protein>
    <recommendedName>
        <fullName evidence="6">C2H2-type domain-containing protein</fullName>
    </recommendedName>
</protein>
<dbReference type="PANTHER" id="PTHR31511:SF12">
    <property type="entry name" value="RHO TERMINATION FACTOR N-TERMINAL DOMAIN-CONTAINING PROTEIN"/>
    <property type="match status" value="1"/>
</dbReference>
<dbReference type="InterPro" id="IPR004211">
    <property type="entry name" value="Endonuclease_7"/>
</dbReference>
<comment type="caution">
    <text evidence="7">The sequence shown here is derived from an EMBL/GenBank/DDBJ whole genome shotgun (WGS) entry which is preliminary data.</text>
</comment>
<dbReference type="InterPro" id="IPR012337">
    <property type="entry name" value="RNaseH-like_sf"/>
</dbReference>
<feature type="compositionally biased region" description="Low complexity" evidence="5">
    <location>
        <begin position="87"/>
        <end position="100"/>
    </location>
</feature>
<evidence type="ECO:0000256" key="4">
    <source>
        <dbReference type="PROSITE-ProRule" id="PRU00042"/>
    </source>
</evidence>
<evidence type="ECO:0000259" key="6">
    <source>
        <dbReference type="PROSITE" id="PS50157"/>
    </source>
</evidence>
<feature type="domain" description="C2H2-type" evidence="6">
    <location>
        <begin position="2"/>
        <end position="24"/>
    </location>
</feature>
<evidence type="ECO:0000256" key="5">
    <source>
        <dbReference type="SAM" id="MobiDB-lite"/>
    </source>
</evidence>
<dbReference type="GO" id="GO:0071897">
    <property type="term" value="P:DNA biosynthetic process"/>
    <property type="evidence" value="ECO:0007669"/>
    <property type="project" value="UniProtKB-ARBA"/>
</dbReference>
<dbReference type="OrthoDB" id="8191949at2759"/>
<dbReference type="Pfam" id="PF00096">
    <property type="entry name" value="zf-C2H2"/>
    <property type="match status" value="2"/>
</dbReference>
<dbReference type="InterPro" id="IPR043502">
    <property type="entry name" value="DNA/RNA_pol_sf"/>
</dbReference>
<dbReference type="Gene3D" id="3.40.1800.10">
    <property type="entry name" value="His-Me finger endonucleases"/>
    <property type="match status" value="1"/>
</dbReference>
<organism evidence="7 8">
    <name type="scientific">Aphis glycines</name>
    <name type="common">Soybean aphid</name>
    <dbReference type="NCBI Taxonomy" id="307491"/>
    <lineage>
        <taxon>Eukaryota</taxon>
        <taxon>Metazoa</taxon>
        <taxon>Ecdysozoa</taxon>
        <taxon>Arthropoda</taxon>
        <taxon>Hexapoda</taxon>
        <taxon>Insecta</taxon>
        <taxon>Pterygota</taxon>
        <taxon>Neoptera</taxon>
        <taxon>Paraneoptera</taxon>
        <taxon>Hemiptera</taxon>
        <taxon>Sternorrhyncha</taxon>
        <taxon>Aphidomorpha</taxon>
        <taxon>Aphidoidea</taxon>
        <taxon>Aphididae</taxon>
        <taxon>Aphidini</taxon>
        <taxon>Aphis</taxon>
        <taxon>Aphis</taxon>
    </lineage>
</organism>
<dbReference type="Gene3D" id="3.90.1600.10">
    <property type="entry name" value="Palm domain of DNA polymerase"/>
    <property type="match status" value="1"/>
</dbReference>
<dbReference type="InterPro" id="IPR013087">
    <property type="entry name" value="Znf_C2H2_type"/>
</dbReference>
<accession>A0A6G0TN78</accession>
<gene>
    <name evidence="7" type="ORF">AGLY_007555</name>
</gene>
<dbReference type="SUPFAM" id="SSF53098">
    <property type="entry name" value="Ribonuclease H-like"/>
    <property type="match status" value="1"/>
</dbReference>
<dbReference type="EMBL" id="VYZN01000025">
    <property type="protein sequence ID" value="KAE9535654.1"/>
    <property type="molecule type" value="Genomic_DNA"/>
</dbReference>
<dbReference type="InterPro" id="IPR023211">
    <property type="entry name" value="DNA_pol_palm_dom_sf"/>
</dbReference>
<dbReference type="PROSITE" id="PS50157">
    <property type="entry name" value="ZINC_FINGER_C2H2_2"/>
    <property type="match status" value="2"/>
</dbReference>
<dbReference type="SMART" id="SM00355">
    <property type="entry name" value="ZnF_C2H2"/>
    <property type="match status" value="2"/>
</dbReference>
<feature type="domain" description="C2H2-type" evidence="6">
    <location>
        <begin position="29"/>
        <end position="57"/>
    </location>
</feature>
<evidence type="ECO:0000256" key="1">
    <source>
        <dbReference type="ARBA" id="ARBA00022723"/>
    </source>
</evidence>